<proteinExistence type="predicted"/>
<sequence length="52" mass="6115">MHSVPRFNKESSFSSNYFLGSCQGMIRFTRENMRKVLYFVHVFILLGLVLLT</sequence>
<dbReference type="EMBL" id="WOCE01000005">
    <property type="protein sequence ID" value="KAE9614158.1"/>
    <property type="molecule type" value="Genomic_DNA"/>
</dbReference>
<keyword evidence="1" id="KW-1133">Transmembrane helix</keyword>
<feature type="transmembrane region" description="Helical" evidence="1">
    <location>
        <begin position="35"/>
        <end position="51"/>
    </location>
</feature>
<keyword evidence="3" id="KW-1185">Reference proteome</keyword>
<evidence type="ECO:0000256" key="1">
    <source>
        <dbReference type="SAM" id="Phobius"/>
    </source>
</evidence>
<dbReference type="Proteomes" id="UP000447434">
    <property type="component" value="Chromosome 5"/>
</dbReference>
<dbReference type="AlphaFoldDB" id="A0A6A4QJ13"/>
<organism evidence="2 3">
    <name type="scientific">Lupinus albus</name>
    <name type="common">White lupine</name>
    <name type="synonym">Lupinus termis</name>
    <dbReference type="NCBI Taxonomy" id="3870"/>
    <lineage>
        <taxon>Eukaryota</taxon>
        <taxon>Viridiplantae</taxon>
        <taxon>Streptophyta</taxon>
        <taxon>Embryophyta</taxon>
        <taxon>Tracheophyta</taxon>
        <taxon>Spermatophyta</taxon>
        <taxon>Magnoliopsida</taxon>
        <taxon>eudicotyledons</taxon>
        <taxon>Gunneridae</taxon>
        <taxon>Pentapetalae</taxon>
        <taxon>rosids</taxon>
        <taxon>fabids</taxon>
        <taxon>Fabales</taxon>
        <taxon>Fabaceae</taxon>
        <taxon>Papilionoideae</taxon>
        <taxon>50 kb inversion clade</taxon>
        <taxon>genistoids sensu lato</taxon>
        <taxon>core genistoids</taxon>
        <taxon>Genisteae</taxon>
        <taxon>Lupinus</taxon>
    </lineage>
</organism>
<protein>
    <submittedName>
        <fullName evidence="2">Uncharacterized protein</fullName>
    </submittedName>
</protein>
<evidence type="ECO:0000313" key="2">
    <source>
        <dbReference type="EMBL" id="KAE9614158.1"/>
    </source>
</evidence>
<dbReference type="PROSITE" id="PS51257">
    <property type="entry name" value="PROKAR_LIPOPROTEIN"/>
    <property type="match status" value="1"/>
</dbReference>
<comment type="caution">
    <text evidence="2">The sequence shown here is derived from an EMBL/GenBank/DDBJ whole genome shotgun (WGS) entry which is preliminary data.</text>
</comment>
<accession>A0A6A4QJ13</accession>
<gene>
    <name evidence="2" type="ORF">Lalb_Chr05g0225001</name>
</gene>
<evidence type="ECO:0000313" key="3">
    <source>
        <dbReference type="Proteomes" id="UP000447434"/>
    </source>
</evidence>
<keyword evidence="1" id="KW-0812">Transmembrane</keyword>
<name>A0A6A4QJ13_LUPAL</name>
<keyword evidence="1" id="KW-0472">Membrane</keyword>
<reference evidence="3" key="1">
    <citation type="journal article" date="2020" name="Nat. Commun.">
        <title>Genome sequence of the cluster root forming white lupin.</title>
        <authorList>
            <person name="Hufnagel B."/>
            <person name="Marques A."/>
            <person name="Soriano A."/>
            <person name="Marques L."/>
            <person name="Divol F."/>
            <person name="Doumas P."/>
            <person name="Sallet E."/>
            <person name="Mancinotti D."/>
            <person name="Carrere S."/>
            <person name="Marande W."/>
            <person name="Arribat S."/>
            <person name="Keller J."/>
            <person name="Huneau C."/>
            <person name="Blein T."/>
            <person name="Aime D."/>
            <person name="Laguerre M."/>
            <person name="Taylor J."/>
            <person name="Schubert V."/>
            <person name="Nelson M."/>
            <person name="Geu-Flores F."/>
            <person name="Crespi M."/>
            <person name="Gallardo-Guerrero K."/>
            <person name="Delaux P.-M."/>
            <person name="Salse J."/>
            <person name="Berges H."/>
            <person name="Guyot R."/>
            <person name="Gouzy J."/>
            <person name="Peret B."/>
        </authorList>
    </citation>
    <scope>NUCLEOTIDE SEQUENCE [LARGE SCALE GENOMIC DNA]</scope>
    <source>
        <strain evidence="3">cv. Amiga</strain>
    </source>
</reference>